<evidence type="ECO:0000313" key="1">
    <source>
        <dbReference type="EMBL" id="AMO57382.1"/>
    </source>
</evidence>
<accession>A0A142BF56</accession>
<sequence>MISLPVTIVHFTINNEQLLRSVNFACFVFNLALCELRNVRRMIGCLNWELCEHGCEAYLVWHAAAWLNTEKPALRNLNAGFSDVFDAV</sequence>
<dbReference type="AlphaFoldDB" id="A0A142BF56"/>
<dbReference type="KEGG" id="emp:EZMO1_3391"/>
<proteinExistence type="predicted"/>
<organism evidence="1 2">
    <name type="scientific">Endozoicomonas montiporae CL-33</name>
    <dbReference type="NCBI Taxonomy" id="570277"/>
    <lineage>
        <taxon>Bacteria</taxon>
        <taxon>Pseudomonadati</taxon>
        <taxon>Pseudomonadota</taxon>
        <taxon>Gammaproteobacteria</taxon>
        <taxon>Oceanospirillales</taxon>
        <taxon>Endozoicomonadaceae</taxon>
        <taxon>Endozoicomonas</taxon>
    </lineage>
</organism>
<name>A0A142BF56_9GAMM</name>
<protein>
    <submittedName>
        <fullName evidence="1">Uncharacterized protein</fullName>
    </submittedName>
</protein>
<dbReference type="EMBL" id="CP013251">
    <property type="protein sequence ID" value="AMO57382.1"/>
    <property type="molecule type" value="Genomic_DNA"/>
</dbReference>
<reference evidence="1 2" key="1">
    <citation type="journal article" date="2016" name="Front. Microbiol.">
        <title>Genomic Insight into the Host-Endosymbiont Relationship of Endozoicomonas montiporae CL-33(T) with its Coral Host.</title>
        <authorList>
            <person name="Ding J.-Y."/>
            <person name="Shiu J.-H."/>
            <person name="Chen W.-M."/>
            <person name="Chiang Y.-R."/>
            <person name="Tang S.-L."/>
        </authorList>
    </citation>
    <scope>NUCLEOTIDE SEQUENCE [LARGE SCALE GENOMIC DNA]</scope>
    <source>
        <strain evidence="1 2">CL-33</strain>
    </source>
</reference>
<dbReference type="Proteomes" id="UP000071065">
    <property type="component" value="Chromosome"/>
</dbReference>
<dbReference type="PATRIC" id="fig|570277.3.peg.3648"/>
<dbReference type="STRING" id="570277.EZMO1_3391"/>
<gene>
    <name evidence="1" type="ORF">EZMO1_3391</name>
</gene>
<evidence type="ECO:0000313" key="2">
    <source>
        <dbReference type="Proteomes" id="UP000071065"/>
    </source>
</evidence>